<organism evidence="2 3">
    <name type="scientific">Paenibacillus dendrobii</name>
    <dbReference type="NCBI Taxonomy" id="2691084"/>
    <lineage>
        <taxon>Bacteria</taxon>
        <taxon>Bacillati</taxon>
        <taxon>Bacillota</taxon>
        <taxon>Bacilli</taxon>
        <taxon>Bacillales</taxon>
        <taxon>Paenibacillaceae</taxon>
        <taxon>Paenibacillus</taxon>
    </lineage>
</organism>
<name>A0A7X3LHN4_9BACL</name>
<evidence type="ECO:0000256" key="1">
    <source>
        <dbReference type="SAM" id="Phobius"/>
    </source>
</evidence>
<dbReference type="RefSeq" id="WP_160499585.1">
    <property type="nucleotide sequence ID" value="NZ_WUBI01000003.1"/>
</dbReference>
<sequence length="99" mass="11158">MEFKKRFEPLSGLALLTGLLCFLFVFVIPLHIPPESFPYSGFVLVLLTVVSFSIALAGLIRRPEKTWMLRIALVLSLSLPIFWLLVVLWLIGAAFGLIR</sequence>
<evidence type="ECO:0000313" key="2">
    <source>
        <dbReference type="EMBL" id="MWV46011.1"/>
    </source>
</evidence>
<comment type="caution">
    <text evidence="2">The sequence shown here is derived from an EMBL/GenBank/DDBJ whole genome shotgun (WGS) entry which is preliminary data.</text>
</comment>
<feature type="transmembrane region" description="Helical" evidence="1">
    <location>
        <begin position="72"/>
        <end position="98"/>
    </location>
</feature>
<keyword evidence="1" id="KW-0812">Transmembrane</keyword>
<feature type="transmembrane region" description="Helical" evidence="1">
    <location>
        <begin position="12"/>
        <end position="32"/>
    </location>
</feature>
<keyword evidence="1" id="KW-0472">Membrane</keyword>
<gene>
    <name evidence="2" type="ORF">GRF59_20540</name>
</gene>
<proteinExistence type="predicted"/>
<keyword evidence="3" id="KW-1185">Reference proteome</keyword>
<accession>A0A7X3LHN4</accession>
<reference evidence="2 3" key="1">
    <citation type="submission" date="2019-12" db="EMBL/GenBank/DDBJ databases">
        <title>Paenibacillus sp. nov., an endophytic bacterium isolated from the stem of Dendrobium.</title>
        <authorList>
            <person name="Zhao R."/>
        </authorList>
    </citation>
    <scope>NUCLEOTIDE SEQUENCE [LARGE SCALE GENOMIC DNA]</scope>
    <source>
        <strain evidence="2 3">HJL G12</strain>
    </source>
</reference>
<feature type="transmembrane region" description="Helical" evidence="1">
    <location>
        <begin position="38"/>
        <end position="60"/>
    </location>
</feature>
<keyword evidence="1" id="KW-1133">Transmembrane helix</keyword>
<dbReference type="EMBL" id="WUBI01000003">
    <property type="protein sequence ID" value="MWV46011.1"/>
    <property type="molecule type" value="Genomic_DNA"/>
</dbReference>
<dbReference type="AlphaFoldDB" id="A0A7X3LHN4"/>
<protein>
    <submittedName>
        <fullName evidence="2">Uncharacterized protein</fullName>
    </submittedName>
</protein>
<evidence type="ECO:0000313" key="3">
    <source>
        <dbReference type="Proteomes" id="UP000460318"/>
    </source>
</evidence>
<dbReference type="Proteomes" id="UP000460318">
    <property type="component" value="Unassembled WGS sequence"/>
</dbReference>